<feature type="repeat" description="HEAT" evidence="3">
    <location>
        <begin position="513"/>
        <end position="551"/>
    </location>
</feature>
<evidence type="ECO:0000259" key="4">
    <source>
        <dbReference type="Pfam" id="PF22646"/>
    </source>
</evidence>
<dbReference type="AlphaFoldDB" id="A0AAU9J7A4"/>
<keyword evidence="1" id="KW-0677">Repeat</keyword>
<feature type="repeat" description="HEAT" evidence="3">
    <location>
        <begin position="357"/>
        <end position="395"/>
    </location>
</feature>
<evidence type="ECO:0000256" key="3">
    <source>
        <dbReference type="PROSITE-ProRule" id="PRU00103"/>
    </source>
</evidence>
<gene>
    <name evidence="6" type="ORF">BSTOLATCC_MIC25088</name>
</gene>
<dbReference type="PANTHER" id="PTHR10648:SF4">
    <property type="entry name" value="PROTEIN PHOSPHATASE 2 (FORMERLY 2A), REGULATORY SUBUNIT A, BETA ISOFORM-RELATED"/>
    <property type="match status" value="1"/>
</dbReference>
<dbReference type="InterPro" id="IPR016024">
    <property type="entry name" value="ARM-type_fold"/>
</dbReference>
<evidence type="ECO:0000313" key="7">
    <source>
        <dbReference type="Proteomes" id="UP001162131"/>
    </source>
</evidence>
<dbReference type="Proteomes" id="UP001162131">
    <property type="component" value="Unassembled WGS sequence"/>
</dbReference>
<dbReference type="Pfam" id="PF22646">
    <property type="entry name" value="PPP2R1A-like_HEAT"/>
    <property type="match status" value="1"/>
</dbReference>
<dbReference type="Pfam" id="PF22956">
    <property type="entry name" value="VPS15-like_hel"/>
    <property type="match status" value="1"/>
</dbReference>
<dbReference type="EMBL" id="CAJZBQ010000024">
    <property type="protein sequence ID" value="CAG9319843.1"/>
    <property type="molecule type" value="Genomic_DNA"/>
</dbReference>
<evidence type="ECO:0000256" key="2">
    <source>
        <dbReference type="ARBA" id="ARBA00038332"/>
    </source>
</evidence>
<name>A0AAU9J7A4_9CILI</name>
<organism evidence="6 7">
    <name type="scientific">Blepharisma stoltei</name>
    <dbReference type="NCBI Taxonomy" id="1481888"/>
    <lineage>
        <taxon>Eukaryota</taxon>
        <taxon>Sar</taxon>
        <taxon>Alveolata</taxon>
        <taxon>Ciliophora</taxon>
        <taxon>Postciliodesmatophora</taxon>
        <taxon>Heterotrichea</taxon>
        <taxon>Heterotrichida</taxon>
        <taxon>Blepharismidae</taxon>
        <taxon>Blepharisma</taxon>
    </lineage>
</organism>
<dbReference type="GO" id="GO:0019888">
    <property type="term" value="F:protein phosphatase regulator activity"/>
    <property type="evidence" value="ECO:0007669"/>
    <property type="project" value="TreeGrafter"/>
</dbReference>
<feature type="repeat" description="HEAT" evidence="3">
    <location>
        <begin position="49"/>
        <end position="85"/>
    </location>
</feature>
<feature type="repeat" description="HEAT" evidence="3">
    <location>
        <begin position="396"/>
        <end position="434"/>
    </location>
</feature>
<feature type="domain" description="Phosphatase 2A Regulatory Subunit A helical" evidence="5">
    <location>
        <begin position="351"/>
        <end position="463"/>
    </location>
</feature>
<dbReference type="PANTHER" id="PTHR10648">
    <property type="entry name" value="SERINE/THREONINE-PROTEIN PHOSPHATASE PP2A 65 KDA REGULATORY SUBUNIT"/>
    <property type="match status" value="1"/>
</dbReference>
<feature type="domain" description="Phosphatase PP2A regulatory subunit A/Splicing factor 3B subunit 1-like HEAT repeat" evidence="4">
    <location>
        <begin position="279"/>
        <end position="349"/>
    </location>
</feature>
<comment type="caution">
    <text evidence="6">The sequence shown here is derived from an EMBL/GenBank/DDBJ whole genome shotgun (WGS) entry which is preliminary data.</text>
</comment>
<dbReference type="Gene3D" id="1.25.10.10">
    <property type="entry name" value="Leucine-rich Repeat Variant"/>
    <property type="match status" value="1"/>
</dbReference>
<dbReference type="PROSITE" id="PS50077">
    <property type="entry name" value="HEAT_REPEAT"/>
    <property type="match status" value="6"/>
</dbReference>
<keyword evidence="7" id="KW-1185">Reference proteome</keyword>
<dbReference type="GO" id="GO:0005829">
    <property type="term" value="C:cytosol"/>
    <property type="evidence" value="ECO:0007669"/>
    <property type="project" value="TreeGrafter"/>
</dbReference>
<accession>A0AAU9J7A4</accession>
<dbReference type="InterPro" id="IPR054573">
    <property type="entry name" value="PP2A/SF3B1-like_HEAT"/>
</dbReference>
<reference evidence="6" key="1">
    <citation type="submission" date="2021-09" db="EMBL/GenBank/DDBJ databases">
        <authorList>
            <consortium name="AG Swart"/>
            <person name="Singh M."/>
            <person name="Singh A."/>
            <person name="Seah K."/>
            <person name="Emmerich C."/>
        </authorList>
    </citation>
    <scope>NUCLEOTIDE SEQUENCE</scope>
    <source>
        <strain evidence="6">ATCC30299</strain>
    </source>
</reference>
<dbReference type="GO" id="GO:0005634">
    <property type="term" value="C:nucleus"/>
    <property type="evidence" value="ECO:0007669"/>
    <property type="project" value="TreeGrafter"/>
</dbReference>
<comment type="similarity">
    <text evidence="2">Belongs to the phosphatase 2A regulatory subunit A family.</text>
</comment>
<evidence type="ECO:0000313" key="6">
    <source>
        <dbReference type="EMBL" id="CAG9319843.1"/>
    </source>
</evidence>
<dbReference type="SUPFAM" id="SSF48371">
    <property type="entry name" value="ARM repeat"/>
    <property type="match status" value="1"/>
</dbReference>
<proteinExistence type="inferred from homology"/>
<protein>
    <submittedName>
        <fullName evidence="6">Uncharacterized protein</fullName>
    </submittedName>
</protein>
<sequence length="579" mass="65039">MVEDQNSLYPIALLIDELKSDDISRRINSVKNLPIIASALGYERTRNELIPYLSELLDDEELVLLPLAEILSEMVEYVGGRNFAHILFELLEQLSQVEDSSVRSAALKSFKIILGQIDTSKLEGLIIGVIRKMSDAEWISSKSGAAQLIPAAIRGMSPESQNIMLSNYRELLGNPNPSVRKSAAEGLKLLPILVHPSFENNLNEFLGLVATDKDDTVRILAVDDLLSFCCRATPAKVNSTYIPVLRMLLEDKSWRIRYLLCDKIAELCNILPAEHKVGLLLPSFVKFLQDNEGEVRTSACQRLWDFSKFLTVDEISNNILPVLAPLAIDVDYVKASFATNLTKLSSIIGKQNTNQYIMSLFLDLLRDPSPEIRICLFNDLEGLSNVIGAESLAQSVMPAIQELSDDKQWRIRKKIAECIPLLCKQLGQEFFETHLSGVMKKLYGDTVYSVREAAIKGYKEIADLFRTSWVEEKLLDEILEGHSSESHIKRLSTIFTLKAIIGNISPEKIISTIVPVLVRLSSDAVPNIRFNLAKLIKEISPILKDAGTRDQIKTSLRMLNKDEDRDVRFFTDQTLRTFG</sequence>
<feature type="repeat" description="HEAT" evidence="3">
    <location>
        <begin position="241"/>
        <end position="275"/>
    </location>
</feature>
<evidence type="ECO:0000256" key="1">
    <source>
        <dbReference type="ARBA" id="ARBA00022737"/>
    </source>
</evidence>
<dbReference type="InterPro" id="IPR055231">
    <property type="entry name" value="2AA_helical"/>
</dbReference>
<dbReference type="InterPro" id="IPR011989">
    <property type="entry name" value="ARM-like"/>
</dbReference>
<feature type="repeat" description="HEAT" evidence="3">
    <location>
        <begin position="280"/>
        <end position="318"/>
    </location>
</feature>
<evidence type="ECO:0000259" key="5">
    <source>
        <dbReference type="Pfam" id="PF22956"/>
    </source>
</evidence>
<dbReference type="InterPro" id="IPR051023">
    <property type="entry name" value="PP2A_Regulatory_Subunit_A"/>
</dbReference>
<dbReference type="GO" id="GO:0000159">
    <property type="term" value="C:protein phosphatase type 2A complex"/>
    <property type="evidence" value="ECO:0007669"/>
    <property type="project" value="TreeGrafter"/>
</dbReference>
<dbReference type="InterPro" id="IPR021133">
    <property type="entry name" value="HEAT_type_2"/>
</dbReference>